<dbReference type="InterPro" id="IPR043129">
    <property type="entry name" value="ATPase_NBD"/>
</dbReference>
<dbReference type="RefSeq" id="XP_065329224.1">
    <property type="nucleotide sequence ID" value="XM_065473152.1"/>
</dbReference>
<dbReference type="GO" id="GO:0005524">
    <property type="term" value="F:ATP binding"/>
    <property type="evidence" value="ECO:0007669"/>
    <property type="project" value="InterPro"/>
</dbReference>
<name>A0AAX4JAR5_9MICR</name>
<dbReference type="Gene3D" id="3.30.420.40">
    <property type="match status" value="1"/>
</dbReference>
<sequence length="433" mass="49467">MNSFLIFFISKIKMTLSSEPDYTIAEYSREDLESVFNQYKNTLSHNISNMSNLPNIKNTLVEDIHLNDQIISREHSVAVLDVGGSYFKIAMVKIKKNEEKFDLEISSVMSFPFPPMKKGIVMGWYNWVAEQYLNYMSKEEIVPDFASLIFSYPIEYKDDKIARPSILSKHWCFENKEILKSDLQTSLNNAITNKITKNQNFKNIFDKKEKFLVLSVLNDSVATFLSSKVIVEGEAVGVILGTGTNGAFTIKNNNKKYVYNTEWGAFKPENIKLIVEEEEFIKGIKTNYNYLDVLIGNGYKCGILNKIISTRKLDLFCVQGNSIANIMSRDDEDVYKKIVKGLINRSRQLIIALVCAVAANIESDQITILLNGSGYSETSERETFIEMLNQYAKEIFNIDADIKVVYKEGLTFYGAAYYSLVKYSNMKNLLNEL</sequence>
<dbReference type="InterPro" id="IPR001312">
    <property type="entry name" value="Hexokinase"/>
</dbReference>
<dbReference type="Gene3D" id="3.40.367.20">
    <property type="match status" value="1"/>
</dbReference>
<dbReference type="GeneID" id="90540886"/>
<dbReference type="SUPFAM" id="SSF53067">
    <property type="entry name" value="Actin-like ATPase domain"/>
    <property type="match status" value="2"/>
</dbReference>
<dbReference type="InterPro" id="IPR022672">
    <property type="entry name" value="Hexokinase_N"/>
</dbReference>
<proteinExistence type="predicted"/>
<dbReference type="PRINTS" id="PR00475">
    <property type="entry name" value="HEXOKINASE"/>
</dbReference>
<gene>
    <name evidence="2" type="ORF">VNE69_03290</name>
</gene>
<dbReference type="GO" id="GO:0004396">
    <property type="term" value="F:hexokinase activity"/>
    <property type="evidence" value="ECO:0007669"/>
    <property type="project" value="InterPro"/>
</dbReference>
<organism evidence="2 3">
    <name type="scientific">Vairimorpha necatrix</name>
    <dbReference type="NCBI Taxonomy" id="6039"/>
    <lineage>
        <taxon>Eukaryota</taxon>
        <taxon>Fungi</taxon>
        <taxon>Fungi incertae sedis</taxon>
        <taxon>Microsporidia</taxon>
        <taxon>Nosematidae</taxon>
        <taxon>Vairimorpha</taxon>
    </lineage>
</organism>
<dbReference type="KEGG" id="vnx:VNE69_03290"/>
<protein>
    <submittedName>
        <fullName evidence="2">Hexokinase</fullName>
    </submittedName>
</protein>
<evidence type="ECO:0000313" key="2">
    <source>
        <dbReference type="EMBL" id="WUR03079.1"/>
    </source>
</evidence>
<evidence type="ECO:0000259" key="1">
    <source>
        <dbReference type="Pfam" id="PF00349"/>
    </source>
</evidence>
<dbReference type="GO" id="GO:0005536">
    <property type="term" value="F:D-glucose binding"/>
    <property type="evidence" value="ECO:0007669"/>
    <property type="project" value="InterPro"/>
</dbReference>
<evidence type="ECO:0000313" key="3">
    <source>
        <dbReference type="Proteomes" id="UP001334084"/>
    </source>
</evidence>
<dbReference type="PROSITE" id="PS51748">
    <property type="entry name" value="HEXOKINASE_2"/>
    <property type="match status" value="1"/>
</dbReference>
<dbReference type="EMBL" id="CP142728">
    <property type="protein sequence ID" value="WUR03079.1"/>
    <property type="molecule type" value="Genomic_DNA"/>
</dbReference>
<feature type="domain" description="Hexokinase N-terminal" evidence="1">
    <location>
        <begin position="76"/>
        <end position="228"/>
    </location>
</feature>
<keyword evidence="3" id="KW-1185">Reference proteome</keyword>
<dbReference type="Proteomes" id="UP001334084">
    <property type="component" value="Chromosome 3"/>
</dbReference>
<dbReference type="AlphaFoldDB" id="A0AAX4JAR5"/>
<reference evidence="2" key="1">
    <citation type="journal article" date="2024" name="BMC Genomics">
        <title>Functional annotation of a divergent genome using sequence and structure-based similarity.</title>
        <authorList>
            <person name="Svedberg D."/>
            <person name="Winiger R.R."/>
            <person name="Berg A."/>
            <person name="Sharma H."/>
            <person name="Tellgren-Roth C."/>
            <person name="Debrunner-Vossbrinck B.A."/>
            <person name="Vossbrinck C.R."/>
            <person name="Barandun J."/>
        </authorList>
    </citation>
    <scope>NUCLEOTIDE SEQUENCE</scope>
    <source>
        <strain evidence="2">Illinois isolate</strain>
    </source>
</reference>
<dbReference type="Pfam" id="PF00349">
    <property type="entry name" value="Hexokinase_1"/>
    <property type="match status" value="1"/>
</dbReference>
<accession>A0AAX4JAR5</accession>
<dbReference type="CDD" id="cd24000">
    <property type="entry name" value="ASKHA_NBD_HK"/>
    <property type="match status" value="1"/>
</dbReference>
<dbReference type="GO" id="GO:0001678">
    <property type="term" value="P:intracellular glucose homeostasis"/>
    <property type="evidence" value="ECO:0007669"/>
    <property type="project" value="InterPro"/>
</dbReference>